<keyword evidence="4" id="KW-0456">Lyase</keyword>
<dbReference type="Gene3D" id="1.50.10.100">
    <property type="entry name" value="Chondroitin AC/alginate lyase"/>
    <property type="match status" value="1"/>
</dbReference>
<reference evidence="8 9" key="1">
    <citation type="submission" date="2018-07" db="EMBL/GenBank/DDBJ databases">
        <title>Genome analysis of Runella aurantiaca.</title>
        <authorList>
            <person name="Yang X."/>
        </authorList>
    </citation>
    <scope>NUCLEOTIDE SEQUENCE [LARGE SCALE GENOMIC DNA]</scope>
    <source>
        <strain evidence="8 9">YX9</strain>
    </source>
</reference>
<dbReference type="Gene3D" id="2.70.98.70">
    <property type="match status" value="1"/>
</dbReference>
<dbReference type="InterPro" id="IPR031680">
    <property type="entry name" value="Hepar_II_III_N"/>
</dbReference>
<feature type="domain" description="Heparinase II/III-like C-terminal" evidence="6">
    <location>
        <begin position="435"/>
        <end position="632"/>
    </location>
</feature>
<comment type="caution">
    <text evidence="8">The sequence shown here is derived from an EMBL/GenBank/DDBJ whole genome shotgun (WGS) entry which is preliminary data.</text>
</comment>
<dbReference type="Proteomes" id="UP000253141">
    <property type="component" value="Unassembled WGS sequence"/>
</dbReference>
<dbReference type="GO" id="GO:0042597">
    <property type="term" value="C:periplasmic space"/>
    <property type="evidence" value="ECO:0007669"/>
    <property type="project" value="UniProtKB-SubCell"/>
</dbReference>
<sequence>MLFFFNLLVNMGPRYVWFRLRYELRRRTGLLKAQFPVNPPVKALITLPQWKKHHGRFFFESREELLANASDGSKPSDASSPKSSATQNVSDGSKPSDALKQQIAEYQKGNILFFSASYYSVSDWLTNPVNGYRYDATKHWTQIPDFSPTAGDIKYVWEKSRFAFLYPLIRYDFYTKEDLSETVFAEIESWITANPINCGPNWRCSQEISLRVLNWTFALHYYKSSPALTEERFQRMMHVIYWQMRHVEANIDFSRIAVRNNHAITETLTLYLVGLLYPFFPESKRWKTLGKQWFEEEIAYQIYEDGTFLQFSMNYHRVVIQLLTWGIRLAELNGERFNNVVYERAQKSLEFLRACQDKKSGWLPNYGNNDGALFFPLNAAHFRDYRPQLNALASVLKIEEGCFEDGFWYGLNSPQLSPVGRANESPSLQGRGQGVGFPQGGYYTLHDGDSLTFIRCGAYKDRPFQADDLHVDLWVNGKNLLRDAGSYLYNTDEKWTQYFAGTASHNTVMLGQHDQMLKGPRFVWYHWVKKASGAWKNEAGDPPCQIFEGYIQAFGQVGKNIIYRRRVTKYTGTYRWLVEDWLENAPESVPMHQIWHPSEAFFEGFSIKAVDQNNQELMAQETQGWYSELYGKKVPAKRLVFSTSMRYIKTEIFAVPLLPV</sequence>
<evidence type="ECO:0000256" key="5">
    <source>
        <dbReference type="SAM" id="MobiDB-lite"/>
    </source>
</evidence>
<accession>A0A369HZX8</accession>
<comment type="subcellular location">
    <subcellularLocation>
        <location evidence="1">Periplasm</location>
    </subcellularLocation>
</comment>
<dbReference type="RefSeq" id="WP_114463806.1">
    <property type="nucleotide sequence ID" value="NZ_QPIW01000031.1"/>
</dbReference>
<evidence type="ECO:0000256" key="3">
    <source>
        <dbReference type="ARBA" id="ARBA00022764"/>
    </source>
</evidence>
<dbReference type="Pfam" id="PF07940">
    <property type="entry name" value="Hepar_II_III_C"/>
    <property type="match status" value="1"/>
</dbReference>
<dbReference type="PANTHER" id="PTHR39210">
    <property type="entry name" value="HEPARIN-SULFATE LYASE"/>
    <property type="match status" value="1"/>
</dbReference>
<feature type="region of interest" description="Disordered" evidence="5">
    <location>
        <begin position="69"/>
        <end position="95"/>
    </location>
</feature>
<gene>
    <name evidence="8" type="ORF">DVG78_25290</name>
</gene>
<evidence type="ECO:0000313" key="9">
    <source>
        <dbReference type="Proteomes" id="UP000253141"/>
    </source>
</evidence>
<organism evidence="8 9">
    <name type="scientific">Runella aurantiaca</name>
    <dbReference type="NCBI Taxonomy" id="2282308"/>
    <lineage>
        <taxon>Bacteria</taxon>
        <taxon>Pseudomonadati</taxon>
        <taxon>Bacteroidota</taxon>
        <taxon>Cytophagia</taxon>
        <taxon>Cytophagales</taxon>
        <taxon>Spirosomataceae</taxon>
        <taxon>Runella</taxon>
    </lineage>
</organism>
<dbReference type="OrthoDB" id="7335480at2"/>
<keyword evidence="3" id="KW-0574">Periplasm</keyword>
<dbReference type="InterPro" id="IPR008929">
    <property type="entry name" value="Chondroitin_lyas"/>
</dbReference>
<keyword evidence="2" id="KW-0732">Signal</keyword>
<evidence type="ECO:0000256" key="1">
    <source>
        <dbReference type="ARBA" id="ARBA00004418"/>
    </source>
</evidence>
<evidence type="ECO:0000256" key="2">
    <source>
        <dbReference type="ARBA" id="ARBA00022729"/>
    </source>
</evidence>
<proteinExistence type="predicted"/>
<dbReference type="PANTHER" id="PTHR39210:SF1">
    <property type="entry name" value="HEPARIN-SULFATE LYASE"/>
    <property type="match status" value="1"/>
</dbReference>
<evidence type="ECO:0000259" key="7">
    <source>
        <dbReference type="Pfam" id="PF16889"/>
    </source>
</evidence>
<feature type="compositionally biased region" description="Low complexity" evidence="5">
    <location>
        <begin position="69"/>
        <end position="84"/>
    </location>
</feature>
<keyword evidence="9" id="KW-1185">Reference proteome</keyword>
<dbReference type="GO" id="GO:0016829">
    <property type="term" value="F:lyase activity"/>
    <property type="evidence" value="ECO:0007669"/>
    <property type="project" value="UniProtKB-KW"/>
</dbReference>
<evidence type="ECO:0000256" key="4">
    <source>
        <dbReference type="ARBA" id="ARBA00023239"/>
    </source>
</evidence>
<evidence type="ECO:0000313" key="8">
    <source>
        <dbReference type="EMBL" id="RDB03081.1"/>
    </source>
</evidence>
<evidence type="ECO:0000259" key="6">
    <source>
        <dbReference type="Pfam" id="PF07940"/>
    </source>
</evidence>
<name>A0A369HZX8_9BACT</name>
<feature type="domain" description="Heparin-sulfate lyase N-terminal" evidence="7">
    <location>
        <begin position="131"/>
        <end position="335"/>
    </location>
</feature>
<dbReference type="Pfam" id="PF16889">
    <property type="entry name" value="Hepar_II_III_N"/>
    <property type="match status" value="1"/>
</dbReference>
<dbReference type="AlphaFoldDB" id="A0A369HZX8"/>
<dbReference type="InterPro" id="IPR012480">
    <property type="entry name" value="Hepar_II_III_C"/>
</dbReference>
<dbReference type="SUPFAM" id="SSF48230">
    <property type="entry name" value="Chondroitin AC/alginate lyase"/>
    <property type="match status" value="1"/>
</dbReference>
<dbReference type="EMBL" id="QPIW01000031">
    <property type="protein sequence ID" value="RDB03081.1"/>
    <property type="molecule type" value="Genomic_DNA"/>
</dbReference>
<protein>
    <submittedName>
        <fullName evidence="8">Heparinase</fullName>
    </submittedName>
</protein>